<reference evidence="3" key="1">
    <citation type="journal article" date="2019" name="Sci. Rep.">
        <title>Draft genome of Tanacetum cinerariifolium, the natural source of mosquito coil.</title>
        <authorList>
            <person name="Yamashiro T."/>
            <person name="Shiraishi A."/>
            <person name="Satake H."/>
            <person name="Nakayama K."/>
        </authorList>
    </citation>
    <scope>NUCLEOTIDE SEQUENCE</scope>
</reference>
<accession>A0A699HLE8</accession>
<dbReference type="AlphaFoldDB" id="A0A699HLE8"/>
<keyword evidence="3" id="KW-0808">Transferase</keyword>
<dbReference type="EMBL" id="BKCJ010178073">
    <property type="protein sequence ID" value="GEY43237.1"/>
    <property type="molecule type" value="Genomic_DNA"/>
</dbReference>
<feature type="domain" description="Tf2-1-like SH3-like" evidence="2">
    <location>
        <begin position="535"/>
        <end position="574"/>
    </location>
</feature>
<dbReference type="GO" id="GO:0016740">
    <property type="term" value="F:transferase activity"/>
    <property type="evidence" value="ECO:0007669"/>
    <property type="project" value="UniProtKB-KW"/>
</dbReference>
<feature type="compositionally biased region" description="Polar residues" evidence="1">
    <location>
        <begin position="621"/>
        <end position="633"/>
    </location>
</feature>
<evidence type="ECO:0000256" key="1">
    <source>
        <dbReference type="SAM" id="MobiDB-lite"/>
    </source>
</evidence>
<feature type="region of interest" description="Disordered" evidence="1">
    <location>
        <begin position="610"/>
        <end position="633"/>
    </location>
</feature>
<name>A0A699HLE8_TANCI</name>
<evidence type="ECO:0000313" key="3">
    <source>
        <dbReference type="EMBL" id="GEY43237.1"/>
    </source>
</evidence>
<comment type="caution">
    <text evidence="3">The sequence shown here is derived from an EMBL/GenBank/DDBJ whole genome shotgun (WGS) entry which is preliminary data.</text>
</comment>
<dbReference type="PANTHER" id="PTHR35046:SF9">
    <property type="entry name" value="RNA-DIRECTED DNA POLYMERASE"/>
    <property type="match status" value="1"/>
</dbReference>
<dbReference type="Pfam" id="PF24626">
    <property type="entry name" value="SH3_Tf2-1"/>
    <property type="match status" value="1"/>
</dbReference>
<dbReference type="InterPro" id="IPR056924">
    <property type="entry name" value="SH3_Tf2-1"/>
</dbReference>
<sequence>MDHGFAKSMKELDRCYIMLQEVRSMIIGGALIHKNREGSKHKGRRIRPTIGDLKAIMQATNPRSTMEELKNEKENKEDRVPTTKIFSSKILINNLVCSLDIDVCSINNLVLRKLIDFLTLPMEICLIEGYQVCKVPVIIGKSYKVEVCKVPVTIGKSYKVVLCILDDIDECHILLGGPWRCEVNGKYDVKQNLYLFSWEERRIIMVPPKITPQSPKHEVKVEEKFVKVEHKSIKDKVHREKVFEVDEALDIEKLRTLSEVRNDKVADTLSRKTTLLVSISNEAVGFDSIEELYASDENFRITWMEFKTKQHLGEFLILDNDLLKGRWSFHEEMCLCQEVMGKAQNTCLYMPFPIPKSTWVDNSMDFVLGLPYTQRGVETVFVVDKRLLSNPKSHIVVTEDCNDGSRPKEQHLVVSSSDEEIVKFPRQRAITEISGENGSNLEEFLNVLTVEEADITGLIMAVEDEPLMMLGLGPNIIKEDFSNDLDGQHSTDENKPYHITLRWQIMRLKWGNTLRQVVFARQSNDTMLELLIMELLLKKYDPYKILRKINDNAYAVDLPNTMSILKTSNVSYIYEFYSKEVNEDKHSRTSFSKERGNDEDTINKLAEKYMDRIDSGKGKNRNTGGRSNVTPNK</sequence>
<evidence type="ECO:0000259" key="2">
    <source>
        <dbReference type="Pfam" id="PF24626"/>
    </source>
</evidence>
<protein>
    <submittedName>
        <fullName evidence="3">Putative nucleotidyltransferase, ribonuclease H</fullName>
    </submittedName>
</protein>
<dbReference type="PANTHER" id="PTHR35046">
    <property type="entry name" value="ZINC KNUCKLE (CCHC-TYPE) FAMILY PROTEIN"/>
    <property type="match status" value="1"/>
</dbReference>
<organism evidence="3">
    <name type="scientific">Tanacetum cinerariifolium</name>
    <name type="common">Dalmatian daisy</name>
    <name type="synonym">Chrysanthemum cinerariifolium</name>
    <dbReference type="NCBI Taxonomy" id="118510"/>
    <lineage>
        <taxon>Eukaryota</taxon>
        <taxon>Viridiplantae</taxon>
        <taxon>Streptophyta</taxon>
        <taxon>Embryophyta</taxon>
        <taxon>Tracheophyta</taxon>
        <taxon>Spermatophyta</taxon>
        <taxon>Magnoliopsida</taxon>
        <taxon>eudicotyledons</taxon>
        <taxon>Gunneridae</taxon>
        <taxon>Pentapetalae</taxon>
        <taxon>asterids</taxon>
        <taxon>campanulids</taxon>
        <taxon>Asterales</taxon>
        <taxon>Asteraceae</taxon>
        <taxon>Asteroideae</taxon>
        <taxon>Anthemideae</taxon>
        <taxon>Anthemidinae</taxon>
        <taxon>Tanacetum</taxon>
    </lineage>
</organism>
<gene>
    <name evidence="3" type="ORF">Tci_415211</name>
</gene>
<proteinExistence type="predicted"/>